<dbReference type="AlphaFoldDB" id="A0A9P4JHS3"/>
<dbReference type="EMBL" id="ML994233">
    <property type="protein sequence ID" value="KAF2197449.1"/>
    <property type="molecule type" value="Genomic_DNA"/>
</dbReference>
<dbReference type="InterPro" id="IPR000073">
    <property type="entry name" value="AB_hydrolase_1"/>
</dbReference>
<evidence type="ECO:0000256" key="2">
    <source>
        <dbReference type="ARBA" id="ARBA00038334"/>
    </source>
</evidence>
<evidence type="ECO:0000313" key="4">
    <source>
        <dbReference type="EMBL" id="KAF2197449.1"/>
    </source>
</evidence>
<evidence type="ECO:0000313" key="5">
    <source>
        <dbReference type="Proteomes" id="UP000799536"/>
    </source>
</evidence>
<comment type="similarity">
    <text evidence="2">Belongs to the AB hydrolase superfamily. Epoxide hydrolase family.</text>
</comment>
<dbReference type="Pfam" id="PF00561">
    <property type="entry name" value="Abhydrolase_1"/>
    <property type="match status" value="2"/>
</dbReference>
<name>A0A9P4JHS3_9PLEO</name>
<evidence type="ECO:0000256" key="1">
    <source>
        <dbReference type="ARBA" id="ARBA00022801"/>
    </source>
</evidence>
<comment type="caution">
    <text evidence="4">The sequence shown here is derived from an EMBL/GenBank/DDBJ whole genome shotgun (WGS) entry which is preliminary data.</text>
</comment>
<evidence type="ECO:0000259" key="3">
    <source>
        <dbReference type="Pfam" id="PF00561"/>
    </source>
</evidence>
<keyword evidence="5" id="KW-1185">Reference proteome</keyword>
<gene>
    <name evidence="4" type="ORF">GQ43DRAFT_444240</name>
</gene>
<dbReference type="Gene3D" id="3.40.50.1820">
    <property type="entry name" value="alpha/beta hydrolase"/>
    <property type="match status" value="1"/>
</dbReference>
<dbReference type="SUPFAM" id="SSF53474">
    <property type="entry name" value="alpha/beta-Hydrolases"/>
    <property type="match status" value="1"/>
</dbReference>
<dbReference type="GO" id="GO:0016787">
    <property type="term" value="F:hydrolase activity"/>
    <property type="evidence" value="ECO:0007669"/>
    <property type="project" value="UniProtKB-KW"/>
</dbReference>
<sequence length="331" mass="37498">MDDTRISSKTAILNGYTYHYLDGTPDTKTPKATVFLIHGWPDLSIGWRNQIPFLLDMGFRVVVPDMLGYGRTDAPKVPPNPVNLYSLKRASDDIAELAKQLGAPKIILGGHDWGGMVVWRAAQWHPELISHVFSVCTPYAPIQKQYLALEDLVKGRLPHFGYQLHLASGEVEEFINSEETIRQFLKGMYGGTGPNGEVLFDPAKGILAENIQKVRDSRLLDEKMLDYYVKEYSRSGIHSTLNWYRTRKANWEEELALVDKNVVSQPTLFIQATHDSVLKPEMSKEMEKYIPNLTRSEVAASHWALIQKPEEVNSILKKWLEGQGFGIRSSL</sequence>
<dbReference type="OrthoDB" id="408373at2759"/>
<protein>
    <submittedName>
        <fullName evidence="4">Alpha/beta-hydrolase</fullName>
    </submittedName>
</protein>
<feature type="domain" description="AB hydrolase-1" evidence="3">
    <location>
        <begin position="239"/>
        <end position="309"/>
    </location>
</feature>
<dbReference type="Proteomes" id="UP000799536">
    <property type="component" value="Unassembled WGS sequence"/>
</dbReference>
<dbReference type="InterPro" id="IPR029058">
    <property type="entry name" value="AB_hydrolase_fold"/>
</dbReference>
<accession>A0A9P4JHS3</accession>
<dbReference type="PRINTS" id="PR00412">
    <property type="entry name" value="EPOXHYDRLASE"/>
</dbReference>
<reference evidence="4" key="1">
    <citation type="journal article" date="2020" name="Stud. Mycol.">
        <title>101 Dothideomycetes genomes: a test case for predicting lifestyles and emergence of pathogens.</title>
        <authorList>
            <person name="Haridas S."/>
            <person name="Albert R."/>
            <person name="Binder M."/>
            <person name="Bloem J."/>
            <person name="Labutti K."/>
            <person name="Salamov A."/>
            <person name="Andreopoulos B."/>
            <person name="Baker S."/>
            <person name="Barry K."/>
            <person name="Bills G."/>
            <person name="Bluhm B."/>
            <person name="Cannon C."/>
            <person name="Castanera R."/>
            <person name="Culley D."/>
            <person name="Daum C."/>
            <person name="Ezra D."/>
            <person name="Gonzalez J."/>
            <person name="Henrissat B."/>
            <person name="Kuo A."/>
            <person name="Liang C."/>
            <person name="Lipzen A."/>
            <person name="Lutzoni F."/>
            <person name="Magnuson J."/>
            <person name="Mondo S."/>
            <person name="Nolan M."/>
            <person name="Ohm R."/>
            <person name="Pangilinan J."/>
            <person name="Park H.-J."/>
            <person name="Ramirez L."/>
            <person name="Alfaro M."/>
            <person name="Sun H."/>
            <person name="Tritt A."/>
            <person name="Yoshinaga Y."/>
            <person name="Zwiers L.-H."/>
            <person name="Turgeon B."/>
            <person name="Goodwin S."/>
            <person name="Spatafora J."/>
            <person name="Crous P."/>
            <person name="Grigoriev I."/>
        </authorList>
    </citation>
    <scope>NUCLEOTIDE SEQUENCE</scope>
    <source>
        <strain evidence="4">ATCC 74209</strain>
    </source>
</reference>
<keyword evidence="1" id="KW-0378">Hydrolase</keyword>
<dbReference type="CDD" id="cd01653">
    <property type="entry name" value="GATase1"/>
    <property type="match status" value="1"/>
</dbReference>
<dbReference type="PANTHER" id="PTHR43329">
    <property type="entry name" value="EPOXIDE HYDROLASE"/>
    <property type="match status" value="1"/>
</dbReference>
<dbReference type="InterPro" id="IPR000639">
    <property type="entry name" value="Epox_hydrolase-like"/>
</dbReference>
<feature type="domain" description="AB hydrolase-1" evidence="3">
    <location>
        <begin position="33"/>
        <end position="151"/>
    </location>
</feature>
<proteinExistence type="inferred from homology"/>
<organism evidence="4 5">
    <name type="scientific">Delitschia confertaspora ATCC 74209</name>
    <dbReference type="NCBI Taxonomy" id="1513339"/>
    <lineage>
        <taxon>Eukaryota</taxon>
        <taxon>Fungi</taxon>
        <taxon>Dikarya</taxon>
        <taxon>Ascomycota</taxon>
        <taxon>Pezizomycotina</taxon>
        <taxon>Dothideomycetes</taxon>
        <taxon>Pleosporomycetidae</taxon>
        <taxon>Pleosporales</taxon>
        <taxon>Delitschiaceae</taxon>
        <taxon>Delitschia</taxon>
    </lineage>
</organism>